<dbReference type="KEGG" id="tbk:HF295_03260"/>
<proteinExistence type="predicted"/>
<dbReference type="InterPro" id="IPR011256">
    <property type="entry name" value="Reg_factor_effector_dom_sf"/>
</dbReference>
<dbReference type="RefSeq" id="WP_312032420.1">
    <property type="nucleotide sequence ID" value="NZ_CP051151.1"/>
</dbReference>
<gene>
    <name evidence="2" type="ORF">HF295_03260</name>
</gene>
<dbReference type="Proteomes" id="UP000512167">
    <property type="component" value="Chromosome"/>
</dbReference>
<reference evidence="2 3" key="1">
    <citation type="submission" date="2020-04" db="EMBL/GenBank/DDBJ databases">
        <authorList>
            <person name="Zheng R.K."/>
            <person name="Sun C.M."/>
        </authorList>
    </citation>
    <scope>NUCLEOTIDE SEQUENCE [LARGE SCALE GENOMIC DNA]</scope>
    <source>
        <strain evidence="3">zrk29</strain>
    </source>
</reference>
<evidence type="ECO:0000313" key="2">
    <source>
        <dbReference type="EMBL" id="QLY39928.1"/>
    </source>
</evidence>
<accession>A0A7L6N3Y4</accession>
<sequence>MEYIVKDFETRYYAGIEMIGGFKIGSDDHLKLPGLWEELENLYMSEIPNKITPLRFIGLEIYRFDFMESKTVDYYAMVQTEGLVEVDEENLVTKKLPKGKYIMFPINKKDLKNEIKKVYKYVENEDLNVHLGFHVEDYQDESGSHFNNQKLYLSFKLEE</sequence>
<feature type="domain" description="Integron-associated effector binding protein" evidence="1">
    <location>
        <begin position="29"/>
        <end position="142"/>
    </location>
</feature>
<dbReference type="EMBL" id="CP051151">
    <property type="protein sequence ID" value="QLY39928.1"/>
    <property type="molecule type" value="Genomic_DNA"/>
</dbReference>
<dbReference type="Pfam" id="PF14526">
    <property type="entry name" value="Cass2"/>
    <property type="match status" value="1"/>
</dbReference>
<dbReference type="Gene3D" id="3.20.80.10">
    <property type="entry name" value="Regulatory factor, effector binding domain"/>
    <property type="match status" value="1"/>
</dbReference>
<evidence type="ECO:0000313" key="3">
    <source>
        <dbReference type="Proteomes" id="UP000512167"/>
    </source>
</evidence>
<dbReference type="InterPro" id="IPR029441">
    <property type="entry name" value="Cass2"/>
</dbReference>
<keyword evidence="3" id="KW-1185">Reference proteome</keyword>
<evidence type="ECO:0000259" key="1">
    <source>
        <dbReference type="Pfam" id="PF14526"/>
    </source>
</evidence>
<organism evidence="2 3">
    <name type="scientific">Hujiaoplasma nucleasis</name>
    <dbReference type="NCBI Taxonomy" id="2725268"/>
    <lineage>
        <taxon>Bacteria</taxon>
        <taxon>Bacillati</taxon>
        <taxon>Mycoplasmatota</taxon>
        <taxon>Mollicutes</taxon>
        <taxon>Candidatus Izemoplasmatales</taxon>
        <taxon>Hujiaoplasmataceae</taxon>
        <taxon>Hujiaoplasma</taxon>
    </lineage>
</organism>
<protein>
    <recommendedName>
        <fullName evidence="1">Integron-associated effector binding protein domain-containing protein</fullName>
    </recommendedName>
</protein>
<name>A0A7L6N3Y4_9MOLU</name>
<dbReference type="AlphaFoldDB" id="A0A7L6N3Y4"/>
<dbReference type="SUPFAM" id="SSF55136">
    <property type="entry name" value="Probable bacterial effector-binding domain"/>
    <property type="match status" value="1"/>
</dbReference>